<comment type="similarity">
    <text evidence="2">Belongs to the phosphohexose mutase family.</text>
</comment>
<keyword evidence="4" id="KW-0396">Initiation factor</keyword>
<evidence type="ECO:0000256" key="1">
    <source>
        <dbReference type="ARBA" id="ARBA00004514"/>
    </source>
</evidence>
<keyword evidence="3" id="KW-0963">Cytoplasm</keyword>
<dbReference type="SUPFAM" id="SSF51161">
    <property type="entry name" value="Trimeric LpxA-like enzymes"/>
    <property type="match status" value="1"/>
</dbReference>
<gene>
    <name evidence="9" type="ORF">JK636_13160</name>
</gene>
<sequence>MKAVIMAGGEGTRLRPLTCNIPKPMMPILEKPVMEYTVELLRKNGITDIAVTLQYLPDEVIGYFGDGKDFGVNLRYYIEELPLGTAGSVKNAENFLDDTFIVISGDSLTDINISKAIEFHKKRKATATLVLKEVAVPLEYGVVVTDKEGRVTGFLEKPSWGEVFSDKANTGIYILEPEVFSYYEKEQKFDFSNDLFPILLREQKPMYGFVENGYWCDIGNIEQYIRCHYDILKGLVKVDIKGEKYKDGIWIGESCEISPKAVIEAPVYIGSGCKIYSGSNLGPYSILGRSNIISTGARIKRSIILNNCYIGSNAQVKGAVLCNNVQLESKVSVFEECAIGDETLLGERAIIKPGVRIWPNKEVGACTVVKENIIWGGKLSRALFGKKGIIGEVNVDITPEFVSKLGSAYGSLLKPGSKVAISCDDYGASQTFKYSLATGLLSMGIEVYDLKKLVTPMTRYAILFFGVQGAIHVSIDDENSQKAKILFMDSNGCNIDKASERKIENSFIREDFRRVKTDDFRKITHMSDCIEYYVRQIINKVGVHNIRSEKFKAVLCVRNPLILSVIENIFLELRINIKLYDEYNNYLGLSREVVESGANFGVNISGEGEEAVIIDETGNIIKDNIYYALSAFIFLKSTKFKTLVAPVIASNVMEEVAKACGAKFIRCKMSQKSILENYIKNEKKILKRDVVNSYLMSLDSIGLCIFMINIMAEENIMLSEIVSQIPKYYNKRQDVSCPWNMKGMVMRSIIEENNSKSIDLIEGVKLNYDNGWVLILPDAEEPVCKVYTEAKDLSEAESLSEEFVKRIQYITEFEREELA</sequence>
<dbReference type="CDD" id="cd04181">
    <property type="entry name" value="NTP_transferase"/>
    <property type="match status" value="1"/>
</dbReference>
<dbReference type="Pfam" id="PF02878">
    <property type="entry name" value="PGM_PMM_I"/>
    <property type="match status" value="1"/>
</dbReference>
<dbReference type="InterPro" id="IPR005835">
    <property type="entry name" value="NTP_transferase_dom"/>
</dbReference>
<dbReference type="RefSeq" id="WP_202749463.1">
    <property type="nucleotide sequence ID" value="NZ_JAESWC010000008.1"/>
</dbReference>
<name>A0ABS1TBG5_9CLOT</name>
<feature type="domain" description="EIF2B subunit epsilon/gamma LbH" evidence="8">
    <location>
        <begin position="248"/>
        <end position="349"/>
    </location>
</feature>
<keyword evidence="10" id="KW-1185">Reference proteome</keyword>
<evidence type="ECO:0000313" key="10">
    <source>
        <dbReference type="Proteomes" id="UP000632377"/>
    </source>
</evidence>
<dbReference type="Proteomes" id="UP000632377">
    <property type="component" value="Unassembled WGS sequence"/>
</dbReference>
<comment type="subcellular location">
    <subcellularLocation>
        <location evidence="1">Cytoplasm</location>
        <location evidence="1">Cytosol</location>
    </subcellularLocation>
</comment>
<evidence type="ECO:0000256" key="4">
    <source>
        <dbReference type="ARBA" id="ARBA00022540"/>
    </source>
</evidence>
<dbReference type="Gene3D" id="3.90.550.10">
    <property type="entry name" value="Spore Coat Polysaccharide Biosynthesis Protein SpsA, Chain A"/>
    <property type="match status" value="1"/>
</dbReference>
<dbReference type="SUPFAM" id="SSF53738">
    <property type="entry name" value="Phosphoglucomutase, first 3 domains"/>
    <property type="match status" value="1"/>
</dbReference>
<feature type="domain" description="Alpha-D-phosphohexomutase alpha/beta/alpha" evidence="7">
    <location>
        <begin position="382"/>
        <end position="513"/>
    </location>
</feature>
<dbReference type="InterPro" id="IPR056764">
    <property type="entry name" value="LbH_EIF2B3/5"/>
</dbReference>
<dbReference type="SUPFAM" id="SSF55957">
    <property type="entry name" value="Phosphoglucomutase, C-terminal domain"/>
    <property type="match status" value="1"/>
</dbReference>
<dbReference type="InterPro" id="IPR029044">
    <property type="entry name" value="Nucleotide-diphossugar_trans"/>
</dbReference>
<keyword evidence="5" id="KW-0648">Protein biosynthesis</keyword>
<dbReference type="InterPro" id="IPR005844">
    <property type="entry name" value="A-D-PHexomutase_a/b/a-I"/>
</dbReference>
<dbReference type="EMBL" id="JAESWC010000008">
    <property type="protein sequence ID" value="MBL4936706.1"/>
    <property type="molecule type" value="Genomic_DNA"/>
</dbReference>
<dbReference type="Gene3D" id="3.40.120.10">
    <property type="entry name" value="Alpha-D-Glucose-1,6-Bisphosphate, subunit A, domain 3"/>
    <property type="match status" value="3"/>
</dbReference>
<evidence type="ECO:0000259" key="6">
    <source>
        <dbReference type="Pfam" id="PF00483"/>
    </source>
</evidence>
<keyword evidence="9" id="KW-0808">Transferase</keyword>
<evidence type="ECO:0000313" key="9">
    <source>
        <dbReference type="EMBL" id="MBL4936706.1"/>
    </source>
</evidence>
<dbReference type="Pfam" id="PF00483">
    <property type="entry name" value="NTP_transferase"/>
    <property type="match status" value="1"/>
</dbReference>
<dbReference type="Gene3D" id="2.160.10.10">
    <property type="entry name" value="Hexapeptide repeat proteins"/>
    <property type="match status" value="1"/>
</dbReference>
<protein>
    <submittedName>
        <fullName evidence="9">NTP transferase domain-containing protein</fullName>
    </submittedName>
</protein>
<dbReference type="Gene3D" id="3.30.310.50">
    <property type="entry name" value="Alpha-D-phosphohexomutase, C-terminal domain"/>
    <property type="match status" value="1"/>
</dbReference>
<dbReference type="GO" id="GO:0016740">
    <property type="term" value="F:transferase activity"/>
    <property type="evidence" value="ECO:0007669"/>
    <property type="project" value="UniProtKB-KW"/>
</dbReference>
<feature type="domain" description="Nucleotidyl transferase" evidence="6">
    <location>
        <begin position="2"/>
        <end position="233"/>
    </location>
</feature>
<dbReference type="Pfam" id="PF25084">
    <property type="entry name" value="LbH_EIF2B"/>
    <property type="match status" value="1"/>
</dbReference>
<evidence type="ECO:0000256" key="5">
    <source>
        <dbReference type="ARBA" id="ARBA00022917"/>
    </source>
</evidence>
<evidence type="ECO:0000256" key="2">
    <source>
        <dbReference type="ARBA" id="ARBA00010231"/>
    </source>
</evidence>
<proteinExistence type="inferred from homology"/>
<comment type="caution">
    <text evidence="9">The sequence shown here is derived from an EMBL/GenBank/DDBJ whole genome shotgun (WGS) entry which is preliminary data.</text>
</comment>
<dbReference type="InterPro" id="IPR036900">
    <property type="entry name" value="A-D-PHexomutase_C_sf"/>
</dbReference>
<evidence type="ECO:0000259" key="8">
    <source>
        <dbReference type="Pfam" id="PF25084"/>
    </source>
</evidence>
<evidence type="ECO:0000259" key="7">
    <source>
        <dbReference type="Pfam" id="PF02878"/>
    </source>
</evidence>
<reference evidence="9 10" key="1">
    <citation type="submission" date="2021-01" db="EMBL/GenBank/DDBJ databases">
        <title>Genome public.</title>
        <authorList>
            <person name="Liu C."/>
            <person name="Sun Q."/>
        </authorList>
    </citation>
    <scope>NUCLEOTIDE SEQUENCE [LARGE SCALE GENOMIC DNA]</scope>
    <source>
        <strain evidence="9 10">YIM B02515</strain>
    </source>
</reference>
<dbReference type="SUPFAM" id="SSF53448">
    <property type="entry name" value="Nucleotide-diphospho-sugar transferases"/>
    <property type="match status" value="1"/>
</dbReference>
<evidence type="ECO:0000256" key="3">
    <source>
        <dbReference type="ARBA" id="ARBA00022490"/>
    </source>
</evidence>
<dbReference type="PANTHER" id="PTHR22572">
    <property type="entry name" value="SUGAR-1-PHOSPHATE GUANYL TRANSFERASE"/>
    <property type="match status" value="1"/>
</dbReference>
<organism evidence="9 10">
    <name type="scientific">Clostridium rhizosphaerae</name>
    <dbReference type="NCBI Taxonomy" id="2803861"/>
    <lineage>
        <taxon>Bacteria</taxon>
        <taxon>Bacillati</taxon>
        <taxon>Bacillota</taxon>
        <taxon>Clostridia</taxon>
        <taxon>Eubacteriales</taxon>
        <taxon>Clostridiaceae</taxon>
        <taxon>Clostridium</taxon>
    </lineage>
</organism>
<accession>A0ABS1TBG5</accession>
<dbReference type="InterPro" id="IPR016055">
    <property type="entry name" value="A-D-PHexomutase_a/b/a-I/II/III"/>
</dbReference>
<dbReference type="InterPro" id="IPR011004">
    <property type="entry name" value="Trimer_LpxA-like_sf"/>
</dbReference>
<dbReference type="InterPro" id="IPR050486">
    <property type="entry name" value="Mannose-1P_guanyltransferase"/>
</dbReference>